<dbReference type="PROSITE" id="PS51462">
    <property type="entry name" value="NUDIX"/>
    <property type="match status" value="1"/>
</dbReference>
<reference evidence="6" key="1">
    <citation type="journal article" date="2019" name="Int. J. Syst. Evol. Microbiol.">
        <title>The Global Catalogue of Microorganisms (GCM) 10K type strain sequencing project: providing services to taxonomists for standard genome sequencing and annotation.</title>
        <authorList>
            <consortium name="The Broad Institute Genomics Platform"/>
            <consortium name="The Broad Institute Genome Sequencing Center for Infectious Disease"/>
            <person name="Wu L."/>
            <person name="Ma J."/>
        </authorList>
    </citation>
    <scope>NUCLEOTIDE SEQUENCE [LARGE SCALE GENOMIC DNA]</scope>
    <source>
        <strain evidence="6">ZS-35-S2</strain>
    </source>
</reference>
<keyword evidence="2 3" id="KW-0378">Hydrolase</keyword>
<accession>A0ABW5CLK7</accession>
<dbReference type="InterPro" id="IPR020084">
    <property type="entry name" value="NUDIX_hydrolase_CS"/>
</dbReference>
<dbReference type="Gene3D" id="3.90.79.10">
    <property type="entry name" value="Nucleoside Triphosphate Pyrophosphohydrolase"/>
    <property type="match status" value="1"/>
</dbReference>
<evidence type="ECO:0000256" key="2">
    <source>
        <dbReference type="ARBA" id="ARBA00022801"/>
    </source>
</evidence>
<dbReference type="PANTHER" id="PTHR43736">
    <property type="entry name" value="ADP-RIBOSE PYROPHOSPHATASE"/>
    <property type="match status" value="1"/>
</dbReference>
<sequence>MNSPRPVLAVSACLFRGGDLLLVERGRAPFAGLLSLPGGRVEFGETLDAAILREVAEETGLAPRRLSFLHLHQAIALAEGSHAVIAVFQGELPPDAAPRAGDDAASLRFVAPGEVRALEAAGRTTPGLAAVAALAEAARQP</sequence>
<evidence type="ECO:0000313" key="6">
    <source>
        <dbReference type="Proteomes" id="UP001597371"/>
    </source>
</evidence>
<dbReference type="Proteomes" id="UP001597371">
    <property type="component" value="Unassembled WGS sequence"/>
</dbReference>
<evidence type="ECO:0000313" key="5">
    <source>
        <dbReference type="EMBL" id="MFD2237111.1"/>
    </source>
</evidence>
<evidence type="ECO:0000256" key="1">
    <source>
        <dbReference type="ARBA" id="ARBA00001946"/>
    </source>
</evidence>
<evidence type="ECO:0000256" key="3">
    <source>
        <dbReference type="RuleBase" id="RU003476"/>
    </source>
</evidence>
<dbReference type="EMBL" id="JBHUIJ010000006">
    <property type="protein sequence ID" value="MFD2237111.1"/>
    <property type="molecule type" value="Genomic_DNA"/>
</dbReference>
<dbReference type="InterPro" id="IPR020476">
    <property type="entry name" value="Nudix_hydrolase"/>
</dbReference>
<evidence type="ECO:0000259" key="4">
    <source>
        <dbReference type="PROSITE" id="PS51462"/>
    </source>
</evidence>
<dbReference type="PROSITE" id="PS00893">
    <property type="entry name" value="NUDIX_BOX"/>
    <property type="match status" value="1"/>
</dbReference>
<dbReference type="CDD" id="cd04673">
    <property type="entry name" value="NUDIX_ADPRase"/>
    <property type="match status" value="1"/>
</dbReference>
<feature type="domain" description="Nudix hydrolase" evidence="4">
    <location>
        <begin position="5"/>
        <end position="132"/>
    </location>
</feature>
<organism evidence="5 6">
    <name type="scientific">Aureimonas populi</name>
    <dbReference type="NCBI Taxonomy" id="1701758"/>
    <lineage>
        <taxon>Bacteria</taxon>
        <taxon>Pseudomonadati</taxon>
        <taxon>Pseudomonadota</taxon>
        <taxon>Alphaproteobacteria</taxon>
        <taxon>Hyphomicrobiales</taxon>
        <taxon>Aurantimonadaceae</taxon>
        <taxon>Aureimonas</taxon>
    </lineage>
</organism>
<comment type="caution">
    <text evidence="5">The sequence shown here is derived from an EMBL/GenBank/DDBJ whole genome shotgun (WGS) entry which is preliminary data.</text>
</comment>
<dbReference type="InterPro" id="IPR000086">
    <property type="entry name" value="NUDIX_hydrolase_dom"/>
</dbReference>
<comment type="cofactor">
    <cofactor evidence="1">
        <name>Mg(2+)</name>
        <dbReference type="ChEBI" id="CHEBI:18420"/>
    </cofactor>
</comment>
<gene>
    <name evidence="5" type="ORF">ACFSKQ_06460</name>
</gene>
<proteinExistence type="inferred from homology"/>
<dbReference type="Pfam" id="PF00293">
    <property type="entry name" value="NUDIX"/>
    <property type="match status" value="1"/>
</dbReference>
<keyword evidence="6" id="KW-1185">Reference proteome</keyword>
<protein>
    <submittedName>
        <fullName evidence="5">NUDIX hydrolase</fullName>
    </submittedName>
</protein>
<dbReference type="PRINTS" id="PR00502">
    <property type="entry name" value="NUDIXFAMILY"/>
</dbReference>
<dbReference type="PANTHER" id="PTHR43736:SF1">
    <property type="entry name" value="DIHYDRONEOPTERIN TRIPHOSPHATE DIPHOSPHATASE"/>
    <property type="match status" value="1"/>
</dbReference>
<dbReference type="SUPFAM" id="SSF55811">
    <property type="entry name" value="Nudix"/>
    <property type="match status" value="1"/>
</dbReference>
<comment type="similarity">
    <text evidence="3">Belongs to the Nudix hydrolase family.</text>
</comment>
<dbReference type="GO" id="GO:0016787">
    <property type="term" value="F:hydrolase activity"/>
    <property type="evidence" value="ECO:0007669"/>
    <property type="project" value="UniProtKB-KW"/>
</dbReference>
<dbReference type="RefSeq" id="WP_209736750.1">
    <property type="nucleotide sequence ID" value="NZ_CP072611.1"/>
</dbReference>
<dbReference type="InterPro" id="IPR015797">
    <property type="entry name" value="NUDIX_hydrolase-like_dom_sf"/>
</dbReference>
<name>A0ABW5CLK7_9HYPH</name>